<dbReference type="PANTHER" id="PTHR43629">
    <property type="entry name" value="PEPTIDYL-PROLYL CIS-TRANS ISOMERASE"/>
    <property type="match status" value="1"/>
</dbReference>
<proteinExistence type="predicted"/>
<dbReference type="GO" id="GO:0003755">
    <property type="term" value="F:peptidyl-prolyl cis-trans isomerase activity"/>
    <property type="evidence" value="ECO:0007669"/>
    <property type="project" value="InterPro"/>
</dbReference>
<dbReference type="Gene3D" id="3.10.50.40">
    <property type="match status" value="1"/>
</dbReference>
<evidence type="ECO:0000259" key="1">
    <source>
        <dbReference type="PROSITE" id="PS50198"/>
    </source>
</evidence>
<name>X0XTW8_9ZZZZ</name>
<dbReference type="PANTHER" id="PTHR43629:SF2">
    <property type="entry name" value="RHODANESE-LIKE_PPIC DOMAIN-CONTAINING PROTEIN 12, CHLOROPLASTIC"/>
    <property type="match status" value="1"/>
</dbReference>
<organism evidence="2">
    <name type="scientific">marine sediment metagenome</name>
    <dbReference type="NCBI Taxonomy" id="412755"/>
    <lineage>
        <taxon>unclassified sequences</taxon>
        <taxon>metagenomes</taxon>
        <taxon>ecological metagenomes</taxon>
    </lineage>
</organism>
<dbReference type="InterPro" id="IPR000297">
    <property type="entry name" value="PPIase_PpiC"/>
</dbReference>
<dbReference type="InterPro" id="IPR052204">
    <property type="entry name" value="PpiC/parvulin_rotamase"/>
</dbReference>
<gene>
    <name evidence="2" type="ORF">S01H1_85031</name>
</gene>
<dbReference type="SUPFAM" id="SSF54534">
    <property type="entry name" value="FKBP-like"/>
    <property type="match status" value="1"/>
</dbReference>
<dbReference type="AlphaFoldDB" id="X0XTW8"/>
<feature type="domain" description="PpiC" evidence="1">
    <location>
        <begin position="2"/>
        <end position="71"/>
    </location>
</feature>
<evidence type="ECO:0000313" key="2">
    <source>
        <dbReference type="EMBL" id="GAG46679.1"/>
    </source>
</evidence>
<comment type="caution">
    <text evidence="2">The sequence shown here is derived from an EMBL/GenBank/DDBJ whole genome shotgun (WGS) entry which is preliminary data.</text>
</comment>
<reference evidence="2" key="1">
    <citation type="journal article" date="2014" name="Front. Microbiol.">
        <title>High frequency of phylogenetically diverse reductive dehalogenase-homologous genes in deep subseafloor sedimentary metagenomes.</title>
        <authorList>
            <person name="Kawai M."/>
            <person name="Futagami T."/>
            <person name="Toyoda A."/>
            <person name="Takaki Y."/>
            <person name="Nishi S."/>
            <person name="Hori S."/>
            <person name="Arai W."/>
            <person name="Tsubouchi T."/>
            <person name="Morono Y."/>
            <person name="Uchiyama I."/>
            <person name="Ito T."/>
            <person name="Fujiyama A."/>
            <person name="Inagaki F."/>
            <person name="Takami H."/>
        </authorList>
    </citation>
    <scope>NUCLEOTIDE SEQUENCE</scope>
    <source>
        <strain evidence="2">Expedition CK06-06</strain>
    </source>
</reference>
<feature type="non-terminal residue" evidence="2">
    <location>
        <position position="71"/>
    </location>
</feature>
<dbReference type="Pfam" id="PF00639">
    <property type="entry name" value="Rotamase"/>
    <property type="match status" value="1"/>
</dbReference>
<dbReference type="PROSITE" id="PS50198">
    <property type="entry name" value="PPIC_PPIASE_2"/>
    <property type="match status" value="1"/>
</dbReference>
<dbReference type="EMBL" id="BARS01058236">
    <property type="protein sequence ID" value="GAG46679.1"/>
    <property type="molecule type" value="Genomic_DNA"/>
</dbReference>
<sequence length="71" mass="7885">MVSKVKASHILVEKHSQALKVLEELGAGKDFKELARKHSTCPSRKKGGDLGFFGRGRMVKEFERAAFALKV</sequence>
<accession>X0XTW8</accession>
<dbReference type="InterPro" id="IPR046357">
    <property type="entry name" value="PPIase_dom_sf"/>
</dbReference>
<protein>
    <recommendedName>
        <fullName evidence="1">PpiC domain-containing protein</fullName>
    </recommendedName>
</protein>